<feature type="non-terminal residue" evidence="2">
    <location>
        <position position="1"/>
    </location>
</feature>
<dbReference type="InterPro" id="IPR011043">
    <property type="entry name" value="Gal_Oxase/kelch_b-propeller"/>
</dbReference>
<keyword evidence="1" id="KW-0677">Repeat</keyword>
<protein>
    <recommendedName>
        <fullName evidence="3">Bulb-type lectin domain-containing protein</fullName>
    </recommendedName>
</protein>
<name>A0A382ANF6_9ZZZZ</name>
<dbReference type="SMART" id="SM00698">
    <property type="entry name" value="MORN"/>
    <property type="match status" value="1"/>
</dbReference>
<evidence type="ECO:0000256" key="1">
    <source>
        <dbReference type="ARBA" id="ARBA00022737"/>
    </source>
</evidence>
<dbReference type="InterPro" id="IPR052918">
    <property type="entry name" value="Motility_Chemotaxis_Reg"/>
</dbReference>
<dbReference type="InterPro" id="IPR010620">
    <property type="entry name" value="SBBP_repeat"/>
</dbReference>
<evidence type="ECO:0000313" key="2">
    <source>
        <dbReference type="EMBL" id="SVB02821.1"/>
    </source>
</evidence>
<dbReference type="InterPro" id="IPR011042">
    <property type="entry name" value="6-blade_b-propeller_TolB-like"/>
</dbReference>
<accession>A0A382ANF6</accession>
<reference evidence="2" key="1">
    <citation type="submission" date="2018-05" db="EMBL/GenBank/DDBJ databases">
        <authorList>
            <person name="Lanie J.A."/>
            <person name="Ng W.-L."/>
            <person name="Kazmierczak K.M."/>
            <person name="Andrzejewski T.M."/>
            <person name="Davidsen T.M."/>
            <person name="Wayne K.J."/>
            <person name="Tettelin H."/>
            <person name="Glass J.I."/>
            <person name="Rusch D."/>
            <person name="Podicherti R."/>
            <person name="Tsui H.-C.T."/>
            <person name="Winkler M.E."/>
        </authorList>
    </citation>
    <scope>NUCLEOTIDE SEQUENCE</scope>
</reference>
<evidence type="ECO:0008006" key="3">
    <source>
        <dbReference type="Google" id="ProtNLM"/>
    </source>
</evidence>
<dbReference type="SUPFAM" id="SSF50965">
    <property type="entry name" value="Galactose oxidase, central domain"/>
    <property type="match status" value="1"/>
</dbReference>
<dbReference type="SUPFAM" id="SSF82185">
    <property type="entry name" value="Histone H3 K4-specific methyltransferase SET7/9 N-terminal domain"/>
    <property type="match status" value="1"/>
</dbReference>
<dbReference type="Pfam" id="PF02493">
    <property type="entry name" value="MORN"/>
    <property type="match status" value="1"/>
</dbReference>
<proteinExistence type="predicted"/>
<dbReference type="Gene3D" id="2.120.10.30">
    <property type="entry name" value="TolB, C-terminal domain"/>
    <property type="match status" value="1"/>
</dbReference>
<dbReference type="Gene3D" id="2.20.110.10">
    <property type="entry name" value="Histone H3 K4-specific methyltransferase SET7/9 N-terminal domain"/>
    <property type="match status" value="1"/>
</dbReference>
<gene>
    <name evidence="2" type="ORF">METZ01_LOCUS155675</name>
</gene>
<organism evidence="2">
    <name type="scientific">marine metagenome</name>
    <dbReference type="NCBI Taxonomy" id="408172"/>
    <lineage>
        <taxon>unclassified sequences</taxon>
        <taxon>metagenomes</taxon>
        <taxon>ecological metagenomes</taxon>
    </lineage>
</organism>
<dbReference type="PANTHER" id="PTHR35580:SF1">
    <property type="entry name" value="PHYTASE-LIKE DOMAIN-CONTAINING PROTEIN"/>
    <property type="match status" value="1"/>
</dbReference>
<dbReference type="PANTHER" id="PTHR35580">
    <property type="entry name" value="CELL SURFACE GLYCOPROTEIN (S-LAYER PROTEIN)-LIKE PROTEIN"/>
    <property type="match status" value="1"/>
</dbReference>
<dbReference type="EMBL" id="UINC01026061">
    <property type="protein sequence ID" value="SVB02821.1"/>
    <property type="molecule type" value="Genomic_DNA"/>
</dbReference>
<dbReference type="Pfam" id="PF06739">
    <property type="entry name" value="SBBP"/>
    <property type="match status" value="4"/>
</dbReference>
<dbReference type="InterPro" id="IPR003409">
    <property type="entry name" value="MORN"/>
</dbReference>
<dbReference type="AlphaFoldDB" id="A0A382ANF6"/>
<sequence>VREKSFQGTGTFPDGSKYIGEFKDGEYHGQGTYTWSNGRKYVGEYKNGSKWKGEFYHEEGHIIKKIVNGNTNSGWDDIFLVKFNSSGTKQWTKQLGTSTTEYGRELTTDSSGNIYVTGFTRGGLDGNTNLGSSDIFLIKYNSSGTKIWTKQLGTSKHEDAYQVTTDSTGHIYMTGYTAGDLYGNTNSGGKDIFLIKFNSSGTKIWTKQLGTSKGEEGFEVTTDSSDNIYVTGVTYGGLDGNTNSGKSDIFLVKYNSSGTKQWTKQLGTSSKDIVQGLTTDSTGHIYMTGWTEGGLDGNANSGGIRCYIRASCKDIFLVKYNSSGIKQWTKQ</sequence>